<evidence type="ECO:0000313" key="5">
    <source>
        <dbReference type="Proteomes" id="UP000175707"/>
    </source>
</evidence>
<dbReference type="EMBL" id="LZYE01000351">
    <property type="protein sequence ID" value="OFC29943.1"/>
    <property type="molecule type" value="Genomic_DNA"/>
</dbReference>
<keyword evidence="1" id="KW-1133">Transmembrane helix</keyword>
<protein>
    <submittedName>
        <fullName evidence="2">Uncharacterized protein</fullName>
    </submittedName>
</protein>
<evidence type="ECO:0000313" key="4">
    <source>
        <dbReference type="Proteomes" id="UP000175616"/>
    </source>
</evidence>
<reference evidence="4 5" key="1">
    <citation type="submission" date="2016-06" db="EMBL/GenBank/DDBJ databases">
        <title>Gene turnover analysis identifies the evolutionary adaptation of the extremophile Acidithiobacillus caldus.</title>
        <authorList>
            <person name="Zhang X."/>
        </authorList>
    </citation>
    <scope>NUCLEOTIDE SEQUENCE [LARGE SCALE GENOMIC DNA]</scope>
    <source>
        <strain evidence="2 4">DX</strain>
        <strain evidence="3 5">S1</strain>
    </source>
</reference>
<name>A0A1E7YKJ5_9PROT</name>
<dbReference type="Proteomes" id="UP000175616">
    <property type="component" value="Unassembled WGS sequence"/>
</dbReference>
<dbReference type="EMBL" id="LZYH01000338">
    <property type="protein sequence ID" value="OFC61772.1"/>
    <property type="molecule type" value="Genomic_DNA"/>
</dbReference>
<evidence type="ECO:0000313" key="2">
    <source>
        <dbReference type="EMBL" id="OFC29943.1"/>
    </source>
</evidence>
<feature type="transmembrane region" description="Helical" evidence="1">
    <location>
        <begin position="39"/>
        <end position="61"/>
    </location>
</feature>
<evidence type="ECO:0000313" key="3">
    <source>
        <dbReference type="EMBL" id="OFC61772.1"/>
    </source>
</evidence>
<gene>
    <name evidence="2" type="ORF">BAE27_12615</name>
    <name evidence="3" type="ORF">BAE30_03965</name>
</gene>
<proteinExistence type="predicted"/>
<dbReference type="AlphaFoldDB" id="A0A1E7YKJ5"/>
<keyword evidence="1" id="KW-0472">Membrane</keyword>
<evidence type="ECO:0000256" key="1">
    <source>
        <dbReference type="SAM" id="Phobius"/>
    </source>
</evidence>
<accession>A0A1E7YKJ5</accession>
<organism evidence="2 4">
    <name type="scientific">Acidithiobacillus caldus</name>
    <dbReference type="NCBI Taxonomy" id="33059"/>
    <lineage>
        <taxon>Bacteria</taxon>
        <taxon>Pseudomonadati</taxon>
        <taxon>Pseudomonadota</taxon>
        <taxon>Acidithiobacillia</taxon>
        <taxon>Acidithiobacillales</taxon>
        <taxon>Acidithiobacillaceae</taxon>
        <taxon>Acidithiobacillus</taxon>
    </lineage>
</organism>
<sequence length="314" mass="34326">MNLADKANTQEESLIPRRHRWNAGRIAKGEGGQALTETVVVAGFILVPLFILGIYVGKWAYLQDRAIEAARYAAWERVVSPATPPKNRDWVSLKSDADLANEVRIRFFGGRAERLTAVTGSAAAADLAKGSSDEPLLRKHDGEPLLVKREENITVNTREEAFDGGWANRAMNALNRLAGNPMEMTGPTVTSVTVSAAGLPQRIFREVGLGNPLQFKAQAAVLADAWTANGEQEEERLLRQGFMSKLDLASRGKIPFYGAAKALYYLGLPLGGLFNEVKDFVVDDEHANDLRVDTSIQFGDRLQPTPAIPPYKGP</sequence>
<keyword evidence="1" id="KW-0812">Transmembrane</keyword>
<dbReference type="RefSeq" id="WP_070114484.1">
    <property type="nucleotide sequence ID" value="NZ_JAAOMM010000136.1"/>
</dbReference>
<comment type="caution">
    <text evidence="2">The sequence shown here is derived from an EMBL/GenBank/DDBJ whole genome shotgun (WGS) entry which is preliminary data.</text>
</comment>
<dbReference type="Proteomes" id="UP000175707">
    <property type="component" value="Unassembled WGS sequence"/>
</dbReference>